<feature type="transmembrane region" description="Helical" evidence="8">
    <location>
        <begin position="39"/>
        <end position="58"/>
    </location>
</feature>
<name>U2E083_9MOLU</name>
<dbReference type="RefSeq" id="WP_008826056.1">
    <property type="nucleotide sequence ID" value="NZ_AFNU02000001.1"/>
</dbReference>
<evidence type="ECO:0000256" key="7">
    <source>
        <dbReference type="ARBA" id="ARBA00023136"/>
    </source>
</evidence>
<reference evidence="9 10" key="1">
    <citation type="journal article" date="2011" name="J. Bacteriol.">
        <title>Genome sequence of Haloplasma contractile, an unusual contractile bacterium from a deep-sea anoxic brine lake.</title>
        <authorList>
            <person name="Antunes A."/>
            <person name="Alam I."/>
            <person name="El Dorry H."/>
            <person name="Siam R."/>
            <person name="Robertson A."/>
            <person name="Bajic V.B."/>
            <person name="Stingl U."/>
        </authorList>
    </citation>
    <scope>NUCLEOTIDE SEQUENCE [LARGE SCALE GENOMIC DNA]</scope>
    <source>
        <strain evidence="9 10">SSD-17B</strain>
    </source>
</reference>
<dbReference type="NCBIfam" id="NF009070">
    <property type="entry name" value="PRK12405.1"/>
    <property type="match status" value="1"/>
</dbReference>
<evidence type="ECO:0000256" key="8">
    <source>
        <dbReference type="HAMAP-Rule" id="MF_00478"/>
    </source>
</evidence>
<feature type="transmembrane region" description="Helical" evidence="8">
    <location>
        <begin position="167"/>
        <end position="190"/>
    </location>
</feature>
<dbReference type="GO" id="GO:0022900">
    <property type="term" value="P:electron transport chain"/>
    <property type="evidence" value="ECO:0007669"/>
    <property type="project" value="UniProtKB-UniRule"/>
</dbReference>
<dbReference type="HAMAP" id="MF_00478">
    <property type="entry name" value="RsxE_RnfE"/>
    <property type="match status" value="1"/>
</dbReference>
<evidence type="ECO:0000256" key="1">
    <source>
        <dbReference type="ARBA" id="ARBA00004127"/>
    </source>
</evidence>
<keyword evidence="4 8" id="KW-1278">Translocase</keyword>
<keyword evidence="6 8" id="KW-1133">Transmembrane helix</keyword>
<evidence type="ECO:0000313" key="10">
    <source>
        <dbReference type="Proteomes" id="UP000005707"/>
    </source>
</evidence>
<reference evidence="9 10" key="2">
    <citation type="journal article" date="2013" name="PLoS ONE">
        <title>INDIGO - INtegrated Data Warehouse of MIcrobial GenOmes with Examples from the Red Sea Extremophiles.</title>
        <authorList>
            <person name="Alam I."/>
            <person name="Antunes A."/>
            <person name="Kamau A.A."/>
            <person name="Ba Alawi W."/>
            <person name="Kalkatawi M."/>
            <person name="Stingl U."/>
            <person name="Bajic V.B."/>
        </authorList>
    </citation>
    <scope>NUCLEOTIDE SEQUENCE [LARGE SCALE GENOMIC DNA]</scope>
    <source>
        <strain evidence="9 10">SSD-17B</strain>
    </source>
</reference>
<feature type="transmembrane region" description="Helical" evidence="8">
    <location>
        <begin position="70"/>
        <end position="90"/>
    </location>
</feature>
<proteinExistence type="inferred from homology"/>
<dbReference type="EMBL" id="AFNU02000001">
    <property type="protein sequence ID" value="ERJ13837.1"/>
    <property type="molecule type" value="Genomic_DNA"/>
</dbReference>
<keyword evidence="10" id="KW-1185">Reference proteome</keyword>
<organism evidence="9 10">
    <name type="scientific">Haloplasma contractile SSD-17B</name>
    <dbReference type="NCBI Taxonomy" id="1033810"/>
    <lineage>
        <taxon>Bacteria</taxon>
        <taxon>Bacillati</taxon>
        <taxon>Mycoplasmatota</taxon>
        <taxon>Mollicutes</taxon>
        <taxon>Haloplasmatales</taxon>
        <taxon>Haloplasmataceae</taxon>
        <taxon>Haloplasma</taxon>
    </lineage>
</organism>
<dbReference type="PANTHER" id="PTHR30586">
    <property type="entry name" value="ELECTRON TRANSPORT COMPLEX PROTEIN RNFE"/>
    <property type="match status" value="1"/>
</dbReference>
<sequence length="203" mass="21831">MSKMQNFLKGIIKENPIFVLLLGMCPTLAISNTVENAIGMGIAFTVVLLLSNIIISLIRNFVPDEVRIPSYIVVIASLVTMVEFAMHAFAVDLYDSLGLFIPLIIVNCIILGRAESYASKNNPLNSAIDALGMGAGFTLGLMLIATFRELLGNGTWLGFDMQPFNLIEPAGIFASPPGAFLTLGLLLGIINAIKNKKAKKATE</sequence>
<dbReference type="InterPro" id="IPR003667">
    <property type="entry name" value="NqrDE/RnfAE"/>
</dbReference>
<protein>
    <recommendedName>
        <fullName evidence="8">Ion-translocating oxidoreductase complex subunit E</fullName>
        <ecNumber evidence="8">7.-.-.-</ecNumber>
    </recommendedName>
    <alternativeName>
        <fullName evidence="8">Rnf electron transport complex subunit E</fullName>
    </alternativeName>
</protein>
<evidence type="ECO:0000256" key="2">
    <source>
        <dbReference type="ARBA" id="ARBA00022448"/>
    </source>
</evidence>
<feature type="transmembrane region" description="Helical" evidence="8">
    <location>
        <begin position="96"/>
        <end position="114"/>
    </location>
</feature>
<keyword evidence="8" id="KW-1003">Cell membrane</keyword>
<dbReference type="PANTHER" id="PTHR30586:SF0">
    <property type="entry name" value="ION-TRANSLOCATING OXIDOREDUCTASE COMPLEX SUBUNIT E"/>
    <property type="match status" value="1"/>
</dbReference>
<keyword evidence="3 8" id="KW-0812">Transmembrane</keyword>
<evidence type="ECO:0000256" key="6">
    <source>
        <dbReference type="ARBA" id="ARBA00022989"/>
    </source>
</evidence>
<evidence type="ECO:0000256" key="5">
    <source>
        <dbReference type="ARBA" id="ARBA00022982"/>
    </source>
</evidence>
<dbReference type="InterPro" id="IPR010968">
    <property type="entry name" value="RnfE"/>
</dbReference>
<evidence type="ECO:0000256" key="4">
    <source>
        <dbReference type="ARBA" id="ARBA00022967"/>
    </source>
</evidence>
<accession>U2E083</accession>
<evidence type="ECO:0000256" key="3">
    <source>
        <dbReference type="ARBA" id="ARBA00022692"/>
    </source>
</evidence>
<dbReference type="GO" id="GO:0005886">
    <property type="term" value="C:plasma membrane"/>
    <property type="evidence" value="ECO:0007669"/>
    <property type="project" value="UniProtKB-SubCell"/>
</dbReference>
<comment type="similarity">
    <text evidence="8">Belongs to the NqrDE/RnfAE family.</text>
</comment>
<feature type="transmembrane region" description="Helical" evidence="8">
    <location>
        <begin position="126"/>
        <end position="147"/>
    </location>
</feature>
<dbReference type="InParanoid" id="U2E083"/>
<dbReference type="GO" id="GO:0012505">
    <property type="term" value="C:endomembrane system"/>
    <property type="evidence" value="ECO:0007669"/>
    <property type="project" value="UniProtKB-SubCell"/>
</dbReference>
<dbReference type="STRING" id="1033810.HLPCO_000503"/>
<comment type="subunit">
    <text evidence="8">The complex is composed of six subunits: RnfA, RnfB, RnfC, RnfD, RnfE and RnfG.</text>
</comment>
<dbReference type="eggNOG" id="COG4660">
    <property type="taxonomic scope" value="Bacteria"/>
</dbReference>
<gene>
    <name evidence="8 9" type="primary">rnfE</name>
    <name evidence="9" type="ORF">HLPCO_000503</name>
</gene>
<dbReference type="Proteomes" id="UP000005707">
    <property type="component" value="Unassembled WGS sequence"/>
</dbReference>
<evidence type="ECO:0000313" key="9">
    <source>
        <dbReference type="EMBL" id="ERJ13837.1"/>
    </source>
</evidence>
<comment type="function">
    <text evidence="8">Part of a membrane-bound complex that couples electron transfer with translocation of ions across the membrane.</text>
</comment>
<keyword evidence="5 8" id="KW-0249">Electron transport</keyword>
<dbReference type="AlphaFoldDB" id="U2E083"/>
<dbReference type="EC" id="7.-.-.-" evidence="8"/>
<dbReference type="PIRSF" id="PIRSF006102">
    <property type="entry name" value="NQR_DE"/>
    <property type="match status" value="1"/>
</dbReference>
<dbReference type="NCBIfam" id="TIGR01948">
    <property type="entry name" value="rnfE"/>
    <property type="match status" value="1"/>
</dbReference>
<dbReference type="Pfam" id="PF02508">
    <property type="entry name" value="Rnf-Nqr"/>
    <property type="match status" value="1"/>
</dbReference>
<keyword evidence="2 8" id="KW-0813">Transport</keyword>
<comment type="subcellular location">
    <subcellularLocation>
        <location evidence="8">Cell membrane</location>
        <topology evidence="8">Multi-pass membrane protein</topology>
    </subcellularLocation>
    <subcellularLocation>
        <location evidence="1">Endomembrane system</location>
        <topology evidence="1">Multi-pass membrane protein</topology>
    </subcellularLocation>
</comment>
<comment type="caution">
    <text evidence="9">The sequence shown here is derived from an EMBL/GenBank/DDBJ whole genome shotgun (WGS) entry which is preliminary data.</text>
</comment>
<dbReference type="OrthoDB" id="9790976at2"/>
<keyword evidence="7 8" id="KW-0472">Membrane</keyword>